<evidence type="ECO:0000256" key="2">
    <source>
        <dbReference type="ARBA" id="ARBA00023015"/>
    </source>
</evidence>
<dbReference type="InterPro" id="IPR015300">
    <property type="entry name" value="DNA-bd_pseudobarrel_sf"/>
</dbReference>
<evidence type="ECO:0000313" key="9">
    <source>
        <dbReference type="Proteomes" id="UP000554482"/>
    </source>
</evidence>
<reference evidence="8 9" key="1">
    <citation type="submission" date="2020-06" db="EMBL/GenBank/DDBJ databases">
        <title>Transcriptomic and genomic resources for Thalictrum thalictroides and T. hernandezii: Facilitating candidate gene discovery in an emerging model plant lineage.</title>
        <authorList>
            <person name="Arias T."/>
            <person name="Riano-Pachon D.M."/>
            <person name="Di Stilio V.S."/>
        </authorList>
    </citation>
    <scope>NUCLEOTIDE SEQUENCE [LARGE SCALE GENOMIC DNA]</scope>
    <source>
        <strain evidence="9">cv. WT478/WT964</strain>
        <tissue evidence="8">Leaves</tissue>
    </source>
</reference>
<gene>
    <name evidence="8" type="ORF">FRX31_016424</name>
</gene>
<dbReference type="EMBL" id="JABWDY010019362">
    <property type="protein sequence ID" value="KAF5193987.1"/>
    <property type="molecule type" value="Genomic_DNA"/>
</dbReference>
<comment type="caution">
    <text evidence="8">The sequence shown here is derived from an EMBL/GenBank/DDBJ whole genome shotgun (WGS) entry which is preliminary data.</text>
</comment>
<evidence type="ECO:0000256" key="3">
    <source>
        <dbReference type="ARBA" id="ARBA00023125"/>
    </source>
</evidence>
<evidence type="ECO:0000259" key="7">
    <source>
        <dbReference type="PROSITE" id="PS50863"/>
    </source>
</evidence>
<evidence type="ECO:0000256" key="6">
    <source>
        <dbReference type="SAM" id="MobiDB-lite"/>
    </source>
</evidence>
<dbReference type="SUPFAM" id="SSF101936">
    <property type="entry name" value="DNA-binding pseudobarrel domain"/>
    <property type="match status" value="1"/>
</dbReference>
<feature type="region of interest" description="Disordered" evidence="6">
    <location>
        <begin position="1"/>
        <end position="30"/>
    </location>
</feature>
<dbReference type="PANTHER" id="PTHR31391:SF64">
    <property type="entry name" value="B3 DOMAIN-CONTAINING PROTEIN OS06G0112300"/>
    <property type="match status" value="1"/>
</dbReference>
<dbReference type="AlphaFoldDB" id="A0A7J6WAJ6"/>
<name>A0A7J6WAJ6_THATH</name>
<sequence>MEFSSQRSIHGHSDKGKGKMKQKHSQSLDCKEHKQNHNTFIHVMAKYNVKSPYLLPIPVKISRLLPEATVPVVLTCRNRNWMTSYTGADTNKRFDVTGWRNFATDNMLKEGDGSFFELMEWSIKLIKFKVHILDGDLPPEELFMKCDTGTTSDAPINIE</sequence>
<feature type="domain" description="TF-B3" evidence="7">
    <location>
        <begin position="40"/>
        <end position="136"/>
    </location>
</feature>
<keyword evidence="2" id="KW-0805">Transcription regulation</keyword>
<dbReference type="PROSITE" id="PS50863">
    <property type="entry name" value="B3"/>
    <property type="match status" value="1"/>
</dbReference>
<dbReference type="OrthoDB" id="896269at2759"/>
<keyword evidence="9" id="KW-1185">Reference proteome</keyword>
<dbReference type="GO" id="GO:0005634">
    <property type="term" value="C:nucleus"/>
    <property type="evidence" value="ECO:0007669"/>
    <property type="project" value="UniProtKB-SubCell"/>
</dbReference>
<dbReference type="Proteomes" id="UP000554482">
    <property type="component" value="Unassembled WGS sequence"/>
</dbReference>
<dbReference type="InterPro" id="IPR003340">
    <property type="entry name" value="B3_DNA-bd"/>
</dbReference>
<keyword evidence="4" id="KW-0804">Transcription</keyword>
<protein>
    <recommendedName>
        <fullName evidence="7">TF-B3 domain-containing protein</fullName>
    </recommendedName>
</protein>
<evidence type="ECO:0000313" key="8">
    <source>
        <dbReference type="EMBL" id="KAF5193987.1"/>
    </source>
</evidence>
<organism evidence="8 9">
    <name type="scientific">Thalictrum thalictroides</name>
    <name type="common">Rue-anemone</name>
    <name type="synonym">Anemone thalictroides</name>
    <dbReference type="NCBI Taxonomy" id="46969"/>
    <lineage>
        <taxon>Eukaryota</taxon>
        <taxon>Viridiplantae</taxon>
        <taxon>Streptophyta</taxon>
        <taxon>Embryophyta</taxon>
        <taxon>Tracheophyta</taxon>
        <taxon>Spermatophyta</taxon>
        <taxon>Magnoliopsida</taxon>
        <taxon>Ranunculales</taxon>
        <taxon>Ranunculaceae</taxon>
        <taxon>Thalictroideae</taxon>
        <taxon>Thalictrum</taxon>
    </lineage>
</organism>
<evidence type="ECO:0000256" key="4">
    <source>
        <dbReference type="ARBA" id="ARBA00023163"/>
    </source>
</evidence>
<evidence type="ECO:0000256" key="1">
    <source>
        <dbReference type="ARBA" id="ARBA00004123"/>
    </source>
</evidence>
<dbReference type="InterPro" id="IPR044837">
    <property type="entry name" value="REM16-like"/>
</dbReference>
<accession>A0A7J6WAJ6</accession>
<dbReference type="GO" id="GO:0003677">
    <property type="term" value="F:DNA binding"/>
    <property type="evidence" value="ECO:0007669"/>
    <property type="project" value="UniProtKB-KW"/>
</dbReference>
<keyword evidence="5" id="KW-0539">Nucleus</keyword>
<dbReference type="PANTHER" id="PTHR31391">
    <property type="entry name" value="B3 DOMAIN-CONTAINING PROTEIN OS11G0197600-RELATED"/>
    <property type="match status" value="1"/>
</dbReference>
<evidence type="ECO:0000256" key="5">
    <source>
        <dbReference type="ARBA" id="ARBA00023242"/>
    </source>
</evidence>
<comment type="subcellular location">
    <subcellularLocation>
        <location evidence="1">Nucleus</location>
    </subcellularLocation>
</comment>
<proteinExistence type="predicted"/>
<dbReference type="Gene3D" id="2.40.330.10">
    <property type="entry name" value="DNA-binding pseudobarrel domain"/>
    <property type="match status" value="1"/>
</dbReference>
<dbReference type="CDD" id="cd10017">
    <property type="entry name" value="B3_DNA"/>
    <property type="match status" value="1"/>
</dbReference>
<keyword evidence="3" id="KW-0238">DNA-binding</keyword>